<keyword evidence="1" id="KW-0812">Transmembrane</keyword>
<reference evidence="2" key="1">
    <citation type="submission" date="2022-07" db="EMBL/GenBank/DDBJ databases">
        <title>Enhanced cultured diversity of the mouse gut microbiota enables custom-made synthetic communities.</title>
        <authorList>
            <person name="Afrizal A."/>
        </authorList>
    </citation>
    <scope>NUCLEOTIDE SEQUENCE</scope>
    <source>
        <strain evidence="2">DSM 29186</strain>
    </source>
</reference>
<evidence type="ECO:0000256" key="1">
    <source>
        <dbReference type="SAM" id="Phobius"/>
    </source>
</evidence>
<comment type="caution">
    <text evidence="2">The sequence shown here is derived from an EMBL/GenBank/DDBJ whole genome shotgun (WGS) entry which is preliminary data.</text>
</comment>
<dbReference type="AlphaFoldDB" id="A0A9X2MDK2"/>
<keyword evidence="3" id="KW-1185">Reference proteome</keyword>
<feature type="transmembrane region" description="Helical" evidence="1">
    <location>
        <begin position="35"/>
        <end position="53"/>
    </location>
</feature>
<dbReference type="RefSeq" id="WP_257560683.1">
    <property type="nucleotide sequence ID" value="NZ_JANKBY010000288.1"/>
</dbReference>
<organism evidence="2 3">
    <name type="scientific">Terrisporobacter muris</name>
    <dbReference type="NCBI Taxonomy" id="2963284"/>
    <lineage>
        <taxon>Bacteria</taxon>
        <taxon>Bacillati</taxon>
        <taxon>Bacillota</taxon>
        <taxon>Clostridia</taxon>
        <taxon>Peptostreptococcales</taxon>
        <taxon>Peptostreptococcaceae</taxon>
        <taxon>Terrisporobacter</taxon>
    </lineage>
</organism>
<keyword evidence="1" id="KW-0472">Membrane</keyword>
<accession>A0A9X2MDK2</accession>
<evidence type="ECO:0000313" key="2">
    <source>
        <dbReference type="EMBL" id="MCR1824344.1"/>
    </source>
</evidence>
<gene>
    <name evidence="2" type="ORF">NSA58_16305</name>
</gene>
<feature type="transmembrane region" description="Helical" evidence="1">
    <location>
        <begin position="9"/>
        <end position="29"/>
    </location>
</feature>
<evidence type="ECO:0000313" key="3">
    <source>
        <dbReference type="Proteomes" id="UP001140817"/>
    </source>
</evidence>
<dbReference type="Proteomes" id="UP001140817">
    <property type="component" value="Unassembled WGS sequence"/>
</dbReference>
<keyword evidence="1" id="KW-1133">Transmembrane helix</keyword>
<name>A0A9X2MDK2_9FIRM</name>
<sequence length="61" mass="7237">MKLQKYYRFILYICFLISIISTIGIYIFKIKDFTSWLYVTVSIGSLTMIVHSIQNNHKKSN</sequence>
<dbReference type="EMBL" id="JANKBY010000288">
    <property type="protein sequence ID" value="MCR1824344.1"/>
    <property type="molecule type" value="Genomic_DNA"/>
</dbReference>
<protein>
    <submittedName>
        <fullName evidence="2">Uncharacterized protein</fullName>
    </submittedName>
</protein>
<proteinExistence type="predicted"/>